<accession>A0ABC8T0L5</accession>
<sequence length="257" mass="29988">MQLIYREVEWWMKRRQLPSHLRRRVRHFASQRWATTGGQDERELTKDLPQGLQRDIKCYLCLDLIKKVPMFHSLGDVIIDNICDRVTPLVYSKNEKIIREGDPVQRMVFIVSGRIKRSQNLSKGMVGTSMLETGGFVGDELLSQCLCRPSVDQLPASSATFTCVEPTEAFGLDAHHLRYITDQFRHDFASKKLKQTARYYSSNWRSWAAVTIQFAWQRYMMRTKGSENLVIENGDSERRLRQCAAMFMSLRPHDHLE</sequence>
<dbReference type="Gene3D" id="1.10.287.630">
    <property type="entry name" value="Helix hairpin bin"/>
    <property type="match status" value="1"/>
</dbReference>
<keyword evidence="2" id="KW-0407">Ion channel</keyword>
<keyword evidence="5" id="KW-1185">Reference proteome</keyword>
<evidence type="ECO:0000256" key="1">
    <source>
        <dbReference type="ARBA" id="ARBA00023286"/>
    </source>
</evidence>
<dbReference type="Gene3D" id="2.60.120.10">
    <property type="entry name" value="Jelly Rolls"/>
    <property type="match status" value="1"/>
</dbReference>
<dbReference type="EMBL" id="CAUOFW020003947">
    <property type="protein sequence ID" value="CAK9162967.1"/>
    <property type="molecule type" value="Genomic_DNA"/>
</dbReference>
<comment type="caution">
    <text evidence="4">The sequence shown here is derived from an EMBL/GenBank/DDBJ whole genome shotgun (WGS) entry which is preliminary data.</text>
</comment>
<protein>
    <recommendedName>
        <fullName evidence="3">Cyclic nucleotide-binding domain-containing protein</fullName>
    </recommendedName>
</protein>
<dbReference type="PROSITE" id="PS50042">
    <property type="entry name" value="CNMP_BINDING_3"/>
    <property type="match status" value="1"/>
</dbReference>
<dbReference type="InterPro" id="IPR000595">
    <property type="entry name" value="cNMP-bd_dom"/>
</dbReference>
<dbReference type="PANTHER" id="PTHR45651:SF50">
    <property type="entry name" value="CYCLIC NUCLEOTIDE-GATED ION CHANNEL 2"/>
    <property type="match status" value="1"/>
</dbReference>
<keyword evidence="1" id="KW-1071">Ligand-gated ion channel</keyword>
<dbReference type="PANTHER" id="PTHR45651">
    <property type="entry name" value="CYCLIC NUCLEOTIDE-GATED ION CHANNEL 15-RELATED-RELATED"/>
    <property type="match status" value="1"/>
</dbReference>
<evidence type="ECO:0000259" key="3">
    <source>
        <dbReference type="PROSITE" id="PS50042"/>
    </source>
</evidence>
<organism evidence="4 5">
    <name type="scientific">Ilex paraguariensis</name>
    <name type="common">yerba mate</name>
    <dbReference type="NCBI Taxonomy" id="185542"/>
    <lineage>
        <taxon>Eukaryota</taxon>
        <taxon>Viridiplantae</taxon>
        <taxon>Streptophyta</taxon>
        <taxon>Embryophyta</taxon>
        <taxon>Tracheophyta</taxon>
        <taxon>Spermatophyta</taxon>
        <taxon>Magnoliopsida</taxon>
        <taxon>eudicotyledons</taxon>
        <taxon>Gunneridae</taxon>
        <taxon>Pentapetalae</taxon>
        <taxon>asterids</taxon>
        <taxon>campanulids</taxon>
        <taxon>Aquifoliales</taxon>
        <taxon>Aquifoliaceae</taxon>
        <taxon>Ilex</taxon>
    </lineage>
</organism>
<dbReference type="SUPFAM" id="SSF51206">
    <property type="entry name" value="cAMP-binding domain-like"/>
    <property type="match status" value="1"/>
</dbReference>
<keyword evidence="1" id="KW-0813">Transport</keyword>
<dbReference type="Proteomes" id="UP001642360">
    <property type="component" value="Unassembled WGS sequence"/>
</dbReference>
<feature type="domain" description="Cyclic nucleotide-binding" evidence="3">
    <location>
        <begin position="70"/>
        <end position="180"/>
    </location>
</feature>
<dbReference type="InterPro" id="IPR014710">
    <property type="entry name" value="RmlC-like_jellyroll"/>
</dbReference>
<reference evidence="4 5" key="1">
    <citation type="submission" date="2024-02" db="EMBL/GenBank/DDBJ databases">
        <authorList>
            <person name="Vignale AGUSTIN F."/>
            <person name="Sosa J E."/>
            <person name="Modenutti C."/>
        </authorList>
    </citation>
    <scope>NUCLEOTIDE SEQUENCE [LARGE SCALE GENOMIC DNA]</scope>
</reference>
<dbReference type="GO" id="GO:0016020">
    <property type="term" value="C:membrane"/>
    <property type="evidence" value="ECO:0007669"/>
    <property type="project" value="UniProtKB-SubCell"/>
</dbReference>
<name>A0ABC8T0L5_9AQUA</name>
<dbReference type="CDD" id="cd00038">
    <property type="entry name" value="CAP_ED"/>
    <property type="match status" value="1"/>
</dbReference>
<gene>
    <name evidence="4" type="ORF">ILEXP_LOCUS31925</name>
</gene>
<proteinExistence type="predicted"/>
<dbReference type="Pfam" id="PF00027">
    <property type="entry name" value="cNMP_binding"/>
    <property type="match status" value="1"/>
</dbReference>
<evidence type="ECO:0000313" key="4">
    <source>
        <dbReference type="EMBL" id="CAK9162967.1"/>
    </source>
</evidence>
<dbReference type="InterPro" id="IPR018490">
    <property type="entry name" value="cNMP-bd_dom_sf"/>
</dbReference>
<keyword evidence="1" id="KW-0406">Ion transport</keyword>
<dbReference type="AlphaFoldDB" id="A0ABC8T0L5"/>
<evidence type="ECO:0000313" key="5">
    <source>
        <dbReference type="Proteomes" id="UP001642360"/>
    </source>
</evidence>
<dbReference type="GO" id="GO:0034220">
    <property type="term" value="P:monoatomic ion transmembrane transport"/>
    <property type="evidence" value="ECO:0007669"/>
    <property type="project" value="UniProtKB-KW"/>
</dbReference>
<evidence type="ECO:0000256" key="2">
    <source>
        <dbReference type="ARBA" id="ARBA00023303"/>
    </source>
</evidence>